<gene>
    <name evidence="3" type="ORF">FPQ13_00555</name>
</gene>
<protein>
    <recommendedName>
        <fullName evidence="5">GerMN domain-containing protein</fullName>
    </recommendedName>
</protein>
<dbReference type="RefSeq" id="WP_144087352.1">
    <property type="nucleotide sequence ID" value="NZ_VMHE01000001.1"/>
</dbReference>
<evidence type="ECO:0000256" key="2">
    <source>
        <dbReference type="SAM" id="Phobius"/>
    </source>
</evidence>
<feature type="transmembrane region" description="Helical" evidence="2">
    <location>
        <begin position="49"/>
        <end position="70"/>
    </location>
</feature>
<dbReference type="AlphaFoldDB" id="A0A556PT79"/>
<reference evidence="3 4" key="1">
    <citation type="submission" date="2019-07" db="EMBL/GenBank/DDBJ databases">
        <title>Allobacillus sp. nov. SKP isolated from shrimp paste of Euphausiacea.</title>
        <authorList>
            <person name="Kanchanasin P."/>
            <person name="Tanasupawat S."/>
            <person name="Shi W."/>
            <person name="Wu L."/>
            <person name="Ma J."/>
        </authorList>
    </citation>
    <scope>NUCLEOTIDE SEQUENCE [LARGE SCALE GENOMIC DNA]</scope>
    <source>
        <strain evidence="3 4">SKP4-8</strain>
    </source>
</reference>
<dbReference type="Proteomes" id="UP000316425">
    <property type="component" value="Unassembled WGS sequence"/>
</dbReference>
<evidence type="ECO:0008006" key="5">
    <source>
        <dbReference type="Google" id="ProtNLM"/>
    </source>
</evidence>
<feature type="compositionally biased region" description="Acidic residues" evidence="1">
    <location>
        <begin position="109"/>
        <end position="125"/>
    </location>
</feature>
<keyword evidence="2" id="KW-1133">Transmembrane helix</keyword>
<keyword evidence="2" id="KW-0812">Transmembrane</keyword>
<proteinExistence type="predicted"/>
<dbReference type="EMBL" id="VMHE01000001">
    <property type="protein sequence ID" value="TSJ67593.1"/>
    <property type="molecule type" value="Genomic_DNA"/>
</dbReference>
<sequence length="408" mass="46748">MSKFDEKEIEKLLGHMPDIKDEQSSEYYYKNIDEELTKTKRRSKKKTKLYPVLASVAALFLVMLLSAKYLPVGAPTFDEGSDVELSEFNSNTDMKQYANDEQAESSVEQQEEESMESAEINQEDFVEESTDASFTRVVHANDETNENLVTYFFPDEQLQLLIPITFEQQVADPYEAFNYAQDVIPDDFPINDELYEYLSFKEIDSSGMPVIQIDVDRFQKEYPGGSTIENFLLQTINAYFAELNEDTIKLVNTNGENVSLPHIGEIDQPLEVESTDKQPFKIIHLTEIDEPYYVQSPDFSGESTESISIEDAFQRMKQEDEYTEAMSSIPSEWKIQVDNQTEDRLYLTIENVDDETEQGRIIAVETILLTAESFGFNEVVFSMDGFEQIGQYPIGEPIQAPAYVNPHD</sequence>
<comment type="caution">
    <text evidence="3">The sequence shown here is derived from an EMBL/GenBank/DDBJ whole genome shotgun (WGS) entry which is preliminary data.</text>
</comment>
<accession>A0A556PT79</accession>
<feature type="region of interest" description="Disordered" evidence="1">
    <location>
        <begin position="98"/>
        <end position="125"/>
    </location>
</feature>
<dbReference type="OrthoDB" id="2965336at2"/>
<evidence type="ECO:0000313" key="3">
    <source>
        <dbReference type="EMBL" id="TSJ67593.1"/>
    </source>
</evidence>
<keyword evidence="4" id="KW-1185">Reference proteome</keyword>
<evidence type="ECO:0000313" key="4">
    <source>
        <dbReference type="Proteomes" id="UP000316425"/>
    </source>
</evidence>
<evidence type="ECO:0000256" key="1">
    <source>
        <dbReference type="SAM" id="MobiDB-lite"/>
    </source>
</evidence>
<keyword evidence="2" id="KW-0472">Membrane</keyword>
<organism evidence="3 4">
    <name type="scientific">Allobacillus salarius</name>
    <dbReference type="NCBI Taxonomy" id="1955272"/>
    <lineage>
        <taxon>Bacteria</taxon>
        <taxon>Bacillati</taxon>
        <taxon>Bacillota</taxon>
        <taxon>Bacilli</taxon>
        <taxon>Bacillales</taxon>
        <taxon>Bacillaceae</taxon>
        <taxon>Allobacillus</taxon>
    </lineage>
</organism>
<name>A0A556PT79_9BACI</name>